<dbReference type="InterPro" id="IPR052634">
    <property type="entry name" value="Sperm_flagellar-bone_growth"/>
</dbReference>
<dbReference type="InterPro" id="IPR010441">
    <property type="entry name" value="CH_2"/>
</dbReference>
<feature type="region of interest" description="Disordered" evidence="2">
    <location>
        <begin position="955"/>
        <end position="974"/>
    </location>
</feature>
<dbReference type="InterPro" id="IPR036872">
    <property type="entry name" value="CH_dom_sf"/>
</dbReference>
<dbReference type="InterPro" id="IPR001715">
    <property type="entry name" value="CH_dom"/>
</dbReference>
<accession>A0A3P9PBJ7</accession>
<dbReference type="STRING" id="8081.ENSPREP00000019179"/>
<dbReference type="GO" id="GO:0002177">
    <property type="term" value="C:manchette"/>
    <property type="evidence" value="ECO:0007669"/>
    <property type="project" value="TreeGrafter"/>
</dbReference>
<protein>
    <submittedName>
        <fullName evidence="4">Sperm flagellar 2</fullName>
    </submittedName>
</protein>
<evidence type="ECO:0000313" key="5">
    <source>
        <dbReference type="Proteomes" id="UP000242638"/>
    </source>
</evidence>
<dbReference type="Pfam" id="PF06294">
    <property type="entry name" value="CH_2"/>
    <property type="match status" value="1"/>
</dbReference>
<dbReference type="GeneTree" id="ENSGT00390000008160"/>
<feature type="region of interest" description="Disordered" evidence="2">
    <location>
        <begin position="1198"/>
        <end position="1225"/>
    </location>
</feature>
<reference evidence="5" key="1">
    <citation type="submission" date="2013-11" db="EMBL/GenBank/DDBJ databases">
        <title>The genomic landscape of the Guanapo guppy.</title>
        <authorList>
            <person name="Kuenstner A."/>
            <person name="Dreyer C."/>
        </authorList>
    </citation>
    <scope>NUCLEOTIDE SEQUENCE</scope>
    <source>
        <strain evidence="5">Guanapo</strain>
    </source>
</reference>
<dbReference type="PANTHER" id="PTHR14919:SF0">
    <property type="entry name" value="SPERM FLAGELLAR PROTEIN 2"/>
    <property type="match status" value="1"/>
</dbReference>
<feature type="domain" description="Calponin-homology (CH)" evidence="3">
    <location>
        <begin position="1"/>
        <end position="105"/>
    </location>
</feature>
<dbReference type="Pfam" id="PF00406">
    <property type="entry name" value="ADK"/>
    <property type="match status" value="1"/>
</dbReference>
<evidence type="ECO:0000259" key="3">
    <source>
        <dbReference type="PROSITE" id="PS50021"/>
    </source>
</evidence>
<dbReference type="GO" id="GO:0097225">
    <property type="term" value="C:sperm midpiece"/>
    <property type="evidence" value="ECO:0007669"/>
    <property type="project" value="TreeGrafter"/>
</dbReference>
<dbReference type="Proteomes" id="UP000242638">
    <property type="component" value="Unassembled WGS sequence"/>
</dbReference>
<name>A0A3P9PBJ7_POERE</name>
<reference evidence="4" key="2">
    <citation type="submission" date="2025-08" db="UniProtKB">
        <authorList>
            <consortium name="Ensembl"/>
        </authorList>
    </citation>
    <scope>IDENTIFICATION</scope>
    <source>
        <strain evidence="4">Guanapo</strain>
    </source>
</reference>
<evidence type="ECO:0000256" key="2">
    <source>
        <dbReference type="SAM" id="MobiDB-lite"/>
    </source>
</evidence>
<feature type="coiled-coil region" evidence="1">
    <location>
        <begin position="1091"/>
        <end position="1125"/>
    </location>
</feature>
<dbReference type="GO" id="GO:0007288">
    <property type="term" value="P:sperm axoneme assembly"/>
    <property type="evidence" value="ECO:0007669"/>
    <property type="project" value="TreeGrafter"/>
</dbReference>
<sequence length="1793" mass="205126">MSDILCSWLNRELGLSETVDAKNVSKDFSNGYLFGEILNKYQMQEDFHMFLKSDSSNAKTNNFSRLEPSFKLLGVSFNKSTIQDLMKEKRGVATNLLYQLYVALEEKKPAGISRVVKLPTLQKRESEIHSNQRPPAVSAKEDQGLPEITQDNEGKDHQLDDLSKGILPHQHKKLPKIQDERKLEKSEKGVLQNFDDLILTNAKLLKPLHSSADLRKKKKQEQLREKEVQMVQAEIAMFEEKQHQLAKSSYVTLSCPSDQTIPADSSLSAVIQDTDVPADKPNKVALQSNAKYIEGIRQQLKENAMAREERQKRVDRFLMEQYKARESQQEAQLEEQMVRRLTRQTQQEQRLAEQLMQIRRQKEVILENRLFREEQYKCQRQKDFKEALDKEAVLAQHAKLARAEEIEKEIEFCKMVAAERALEKRLKHYGICSEILGQMIDMAVTVGEYRHITENLVPEKKYKEWKELFVRGIPFYDPQQDTEPEIGFLETLSSSELKKEEVLNNLDYDEYTNMVGVWMGPKDIEETRLPPSTNDILAYAIHRIKGIAHPTVVEPATTVPLFSIKSCIQGKVCQCKSKCLAKIVEGLKSLKKKDFRIKACVLGKATSGKTTSLAKIAEAHGVTVLSPNTLVEEALRSVREGEKAADQQEEKESELLPKSPTPVPSEGTRLSVDGGRPSLDEISRLFPSKLEEKRECINKMASIAALVERELRKGNTIPNELIVDILVEAISQVPAQTGWILDGFPSNITQAQLLEKALGGFVEEEQSTEANTYELVPNPEHLKPPTPTLPVLDVALLLDISDECVVRRASADKDADAAAATTPSQPAGTTTWTPHITHRIAAFQETWPELEKWYGEKQNILVNINADVEEGELYRKVESALCEVMKEQEEAPAEEEIPKYLETRRSSRATRRGRDSIAGLHSDDGLSDIIPRRRSSSIFKSKQVSVDLNEDMSMDNTRSIERRSSGKSISSLRKGKDTRFSDTVSLSTGSIDGLNDSTQPTGSFTLNPLYVNEPLSPQVPEYLCSHWKDVCQSYVNGIKHVMQQLRLQLTLIDRHLFNVRERYNHFLTCPDLKQELVSQWQKVFNSVPDDMREDEETKAELHLRLDELQERLWDITDKRKEEDNQERSAFMYDGWLEEQASLLTNHYSMMIQTEMNRFRETLCTLEVYYWGMNRQIPLRISPKDFSITLLKETGAEDQDNISEPLSSVVKDQMSDKKLPPDTTKSSSKLIENLFRGKLLSDYEEALQAIQTIKDMVSVEFQQREAEVPEEVVEEKETVSKKTSPKSSKKEKQSQKKHSGMILNMPNCQIFYNFLSALLYNLLLSIAAPPPVVEIPPPKPPEKTQEQEIREKIYKEFTAAVTLEENSIKARLELVKDRGLTMINSLENKVHETFNKMEKQFESCYLSEMECIDQLGEVVRHHIEASSKLQYELVMEDRDFYLNGDCLLVPGVVLPPRPPPVERSNRSILTIAQLESLFNHLFNMAPSGFMSSSDFFYFFQDLVSNSTGRSIVPEAWTDMIEMQLLEINFLLTDECELIDWRRFLLSATLPWQLPSLSQLLYLLKQYKEADYNDTGYINKEQYLQVELWFSGQSVQKVPEDPLEPLPYNRSCNLQKFFFQMFADHSFSPPLMDYMSMLQYFAASPLPKQGFIRALSIVLGKHLQQPLLSLLVNSLSGTEETAEPTTFKFTEDYKDEDALFSSCSFFKDEEVPISALLNVICHKLTKMGGITLPPGSMTYEQHRQNLENVYNEMGYEYHESVPFSVISRHPYTQMLMETSTNFQLINILNTAVPSR</sequence>
<dbReference type="GO" id="GO:0005737">
    <property type="term" value="C:cytoplasm"/>
    <property type="evidence" value="ECO:0007669"/>
    <property type="project" value="UniProtKB-ARBA"/>
</dbReference>
<organism evidence="4 5">
    <name type="scientific">Poecilia reticulata</name>
    <name type="common">Guppy</name>
    <name type="synonym">Acanthophacelus reticulatus</name>
    <dbReference type="NCBI Taxonomy" id="8081"/>
    <lineage>
        <taxon>Eukaryota</taxon>
        <taxon>Metazoa</taxon>
        <taxon>Chordata</taxon>
        <taxon>Craniata</taxon>
        <taxon>Vertebrata</taxon>
        <taxon>Euteleostomi</taxon>
        <taxon>Actinopterygii</taxon>
        <taxon>Neopterygii</taxon>
        <taxon>Teleostei</taxon>
        <taxon>Neoteleostei</taxon>
        <taxon>Acanthomorphata</taxon>
        <taxon>Ovalentaria</taxon>
        <taxon>Atherinomorphae</taxon>
        <taxon>Cyprinodontiformes</taxon>
        <taxon>Poeciliidae</taxon>
        <taxon>Poeciliinae</taxon>
        <taxon>Poecilia</taxon>
    </lineage>
</organism>
<evidence type="ECO:0000256" key="1">
    <source>
        <dbReference type="SAM" id="Coils"/>
    </source>
</evidence>
<reference evidence="4" key="3">
    <citation type="submission" date="2025-09" db="UniProtKB">
        <authorList>
            <consortium name="Ensembl"/>
        </authorList>
    </citation>
    <scope>IDENTIFICATION</scope>
    <source>
        <strain evidence="4">Guanapo</strain>
    </source>
</reference>
<dbReference type="Gene3D" id="3.40.50.300">
    <property type="entry name" value="P-loop containing nucleotide triphosphate hydrolases"/>
    <property type="match status" value="1"/>
</dbReference>
<dbReference type="Ensembl" id="ENSPRET00000019385.1">
    <property type="protein sequence ID" value="ENSPREP00000019179.1"/>
    <property type="gene ID" value="ENSPREG00000012976.1"/>
</dbReference>
<feature type="region of interest" description="Disordered" evidence="2">
    <location>
        <begin position="904"/>
        <end position="928"/>
    </location>
</feature>
<dbReference type="InterPro" id="IPR056199">
    <property type="entry name" value="SPEF2_C"/>
</dbReference>
<dbReference type="PROSITE" id="PS50021">
    <property type="entry name" value="CH"/>
    <property type="match status" value="1"/>
</dbReference>
<keyword evidence="5" id="KW-1185">Reference proteome</keyword>
<feature type="region of interest" description="Disordered" evidence="2">
    <location>
        <begin position="638"/>
        <end position="674"/>
    </location>
</feature>
<feature type="region of interest" description="Disordered" evidence="2">
    <location>
        <begin position="1266"/>
        <end position="1297"/>
    </location>
</feature>
<dbReference type="SUPFAM" id="SSF52540">
    <property type="entry name" value="P-loop containing nucleoside triphosphate hydrolases"/>
    <property type="match status" value="1"/>
</dbReference>
<dbReference type="Gene3D" id="1.10.418.10">
    <property type="entry name" value="Calponin-like domain"/>
    <property type="match status" value="1"/>
</dbReference>
<dbReference type="Pfam" id="PF22946">
    <property type="entry name" value="SPEF2_D5"/>
    <property type="match status" value="1"/>
</dbReference>
<dbReference type="PANTHER" id="PTHR14919">
    <property type="entry name" value="KPL2-RELATED"/>
    <property type="match status" value="1"/>
</dbReference>
<feature type="coiled-coil region" evidence="1">
    <location>
        <begin position="319"/>
        <end position="361"/>
    </location>
</feature>
<feature type="compositionally biased region" description="Basic and acidic residues" evidence="2">
    <location>
        <begin position="638"/>
        <end position="655"/>
    </location>
</feature>
<evidence type="ECO:0000313" key="4">
    <source>
        <dbReference type="Ensembl" id="ENSPREP00000019179.1"/>
    </source>
</evidence>
<feature type="region of interest" description="Disordered" evidence="2">
    <location>
        <begin position="123"/>
        <end position="159"/>
    </location>
</feature>
<proteinExistence type="predicted"/>
<dbReference type="Pfam" id="PF24082">
    <property type="entry name" value="SPEF2_C"/>
    <property type="match status" value="1"/>
</dbReference>
<keyword evidence="1" id="KW-0175">Coiled coil</keyword>
<dbReference type="OMA" id="IMETKQQ"/>
<dbReference type="InterPro" id="IPR054517">
    <property type="entry name" value="SPEF2_D5"/>
</dbReference>
<dbReference type="InterPro" id="IPR027417">
    <property type="entry name" value="P-loop_NTPase"/>
</dbReference>